<proteinExistence type="predicted"/>
<evidence type="ECO:0000256" key="2">
    <source>
        <dbReference type="SAM" id="SignalP"/>
    </source>
</evidence>
<sequence>MWRFTLTVLCIGAVIDTVKSEAAVNQDTYLNALQSTNTQSAIGREDYDYQQEYHPDFNSGYDYQPAPPPGPPVKPHYGPPPPVYGPPSHSYGPPSPSYGPPAPSYGPPPPSYGPPPPIHHPPIPYHHSGGEWFWDKFKFKISLFTIGKILLKLIIFKKIVKFIALICLLLFLPKLKSLKDAFEGGSSESVEFRGFSEQEKLNGRINEITNFALTAFETFSRKYEGCEREQIWCRFQRTFDKIDAKYPYEKIVKLYLPDADMAESNEVPTD</sequence>
<accession>A0A7R8V1D1</accession>
<protein>
    <submittedName>
        <fullName evidence="3">Uncharacterized protein</fullName>
    </submittedName>
</protein>
<dbReference type="EMBL" id="LR899013">
    <property type="protein sequence ID" value="CAD7090412.1"/>
    <property type="molecule type" value="Genomic_DNA"/>
</dbReference>
<feature type="chain" id="PRO_5031543267" evidence="2">
    <location>
        <begin position="21"/>
        <end position="270"/>
    </location>
</feature>
<evidence type="ECO:0000313" key="4">
    <source>
        <dbReference type="Proteomes" id="UP000594454"/>
    </source>
</evidence>
<reference evidence="3 4" key="1">
    <citation type="submission" date="2020-11" db="EMBL/GenBank/DDBJ databases">
        <authorList>
            <person name="Wallbank WR R."/>
            <person name="Pardo Diaz C."/>
            <person name="Kozak K."/>
            <person name="Martin S."/>
            <person name="Jiggins C."/>
            <person name="Moest M."/>
            <person name="Warren A I."/>
            <person name="Generalovic N T."/>
            <person name="Byers J.R.P. K."/>
            <person name="Montejo-Kovacevich G."/>
            <person name="Yen C E."/>
        </authorList>
    </citation>
    <scope>NUCLEOTIDE SEQUENCE [LARGE SCALE GENOMIC DNA]</scope>
</reference>
<dbReference type="Proteomes" id="UP000594454">
    <property type="component" value="Chromosome 5"/>
</dbReference>
<feature type="region of interest" description="Disordered" evidence="1">
    <location>
        <begin position="58"/>
        <end position="115"/>
    </location>
</feature>
<dbReference type="OMA" id="LYCPEEN"/>
<feature type="compositionally biased region" description="Pro residues" evidence="1">
    <location>
        <begin position="93"/>
        <end position="115"/>
    </location>
</feature>
<evidence type="ECO:0000256" key="1">
    <source>
        <dbReference type="SAM" id="MobiDB-lite"/>
    </source>
</evidence>
<organism evidence="3 4">
    <name type="scientific">Hermetia illucens</name>
    <name type="common">Black soldier fly</name>
    <dbReference type="NCBI Taxonomy" id="343691"/>
    <lineage>
        <taxon>Eukaryota</taxon>
        <taxon>Metazoa</taxon>
        <taxon>Ecdysozoa</taxon>
        <taxon>Arthropoda</taxon>
        <taxon>Hexapoda</taxon>
        <taxon>Insecta</taxon>
        <taxon>Pterygota</taxon>
        <taxon>Neoptera</taxon>
        <taxon>Endopterygota</taxon>
        <taxon>Diptera</taxon>
        <taxon>Brachycera</taxon>
        <taxon>Stratiomyomorpha</taxon>
        <taxon>Stratiomyidae</taxon>
        <taxon>Hermetiinae</taxon>
        <taxon>Hermetia</taxon>
    </lineage>
</organism>
<dbReference type="OrthoDB" id="7741629at2759"/>
<dbReference type="InParanoid" id="A0A7R8V1D1"/>
<feature type="signal peptide" evidence="2">
    <location>
        <begin position="1"/>
        <end position="20"/>
    </location>
</feature>
<keyword evidence="2" id="KW-0732">Signal</keyword>
<feature type="compositionally biased region" description="Pro residues" evidence="1">
    <location>
        <begin position="65"/>
        <end position="85"/>
    </location>
</feature>
<name>A0A7R8V1D1_HERIL</name>
<evidence type="ECO:0000313" key="3">
    <source>
        <dbReference type="EMBL" id="CAD7090412.1"/>
    </source>
</evidence>
<dbReference type="AlphaFoldDB" id="A0A7R8V1D1"/>
<keyword evidence="4" id="KW-1185">Reference proteome</keyword>
<gene>
    <name evidence="3" type="ORF">HERILL_LOCUS12894</name>
</gene>